<comment type="caution">
    <text evidence="1">The sequence shown here is derived from an EMBL/GenBank/DDBJ whole genome shotgun (WGS) entry which is preliminary data.</text>
</comment>
<proteinExistence type="predicted"/>
<dbReference type="Proteomes" id="UP001610631">
    <property type="component" value="Unassembled WGS sequence"/>
</dbReference>
<protein>
    <recommendedName>
        <fullName evidence="3">Transcriptional regulator</fullName>
    </recommendedName>
</protein>
<evidence type="ECO:0000313" key="1">
    <source>
        <dbReference type="EMBL" id="MFH7595539.1"/>
    </source>
</evidence>
<evidence type="ECO:0008006" key="3">
    <source>
        <dbReference type="Google" id="ProtNLM"/>
    </source>
</evidence>
<keyword evidence="2" id="KW-1185">Reference proteome</keyword>
<organism evidence="1 2">
    <name type="scientific">Streptomyces racemochromogenes</name>
    <dbReference type="NCBI Taxonomy" id="67353"/>
    <lineage>
        <taxon>Bacteria</taxon>
        <taxon>Bacillati</taxon>
        <taxon>Actinomycetota</taxon>
        <taxon>Actinomycetes</taxon>
        <taxon>Kitasatosporales</taxon>
        <taxon>Streptomycetaceae</taxon>
        <taxon>Streptomyces</taxon>
    </lineage>
</organism>
<accession>A0ABW7PAZ5</accession>
<evidence type="ECO:0000313" key="2">
    <source>
        <dbReference type="Proteomes" id="UP001610631"/>
    </source>
</evidence>
<dbReference type="RefSeq" id="WP_395509398.1">
    <property type="nucleotide sequence ID" value="NZ_JBBDHD010000020.1"/>
</dbReference>
<sequence>MDTPCFPAPGPSAGEVLRERYAGRLPGTLDALAGPARGVVELPLHVAWSGLRSYDLDRPRLRMGLYRVVLAEGRHEELVTLLNRDLLLAQWPVLRTLVSRHVRQVWEEAFPELATAAPPWPEPGGLRGRSPGA</sequence>
<dbReference type="EMBL" id="JBBDHD010000020">
    <property type="protein sequence ID" value="MFH7595539.1"/>
    <property type="molecule type" value="Genomic_DNA"/>
</dbReference>
<reference evidence="1 2" key="1">
    <citation type="submission" date="2024-03" db="EMBL/GenBank/DDBJ databases">
        <title>Whole genome sequencing of Streptomyces racemochromogenes, to identify antimicrobial biosynthetic gene clusters.</title>
        <authorList>
            <person name="Suryawanshi P."/>
            <person name="Krishnaraj P.U."/>
            <person name="Arun Y.P."/>
            <person name="Suryawanshi M.P."/>
            <person name="Rakshit O."/>
        </authorList>
    </citation>
    <scope>NUCLEOTIDE SEQUENCE [LARGE SCALE GENOMIC DNA]</scope>
    <source>
        <strain evidence="1 2">AUDT626</strain>
    </source>
</reference>
<name>A0ABW7PAZ5_9ACTN</name>
<gene>
    <name evidence="1" type="ORF">WDV06_10615</name>
</gene>